<evidence type="ECO:0000256" key="1">
    <source>
        <dbReference type="SAM" id="Coils"/>
    </source>
</evidence>
<keyword evidence="4" id="KW-1185">Reference proteome</keyword>
<dbReference type="RefSeq" id="WP_379191157.1">
    <property type="nucleotide sequence ID" value="NZ_JBHSOW010000098.1"/>
</dbReference>
<feature type="compositionally biased region" description="Polar residues" evidence="2">
    <location>
        <begin position="125"/>
        <end position="140"/>
    </location>
</feature>
<accession>A0ABW0W5K3</accession>
<feature type="region of interest" description="Disordered" evidence="2">
    <location>
        <begin position="125"/>
        <end position="148"/>
    </location>
</feature>
<reference evidence="4" key="1">
    <citation type="journal article" date="2019" name="Int. J. Syst. Evol. Microbiol.">
        <title>The Global Catalogue of Microorganisms (GCM) 10K type strain sequencing project: providing services to taxonomists for standard genome sequencing and annotation.</title>
        <authorList>
            <consortium name="The Broad Institute Genomics Platform"/>
            <consortium name="The Broad Institute Genome Sequencing Center for Infectious Disease"/>
            <person name="Wu L."/>
            <person name="Ma J."/>
        </authorList>
    </citation>
    <scope>NUCLEOTIDE SEQUENCE [LARGE SCALE GENOMIC DNA]</scope>
    <source>
        <strain evidence="4">CGMCC 1.3240</strain>
    </source>
</reference>
<feature type="region of interest" description="Disordered" evidence="2">
    <location>
        <begin position="1"/>
        <end position="35"/>
    </location>
</feature>
<organism evidence="3 4">
    <name type="scientific">Paenibacillus solisilvae</name>
    <dbReference type="NCBI Taxonomy" id="2486751"/>
    <lineage>
        <taxon>Bacteria</taxon>
        <taxon>Bacillati</taxon>
        <taxon>Bacillota</taxon>
        <taxon>Bacilli</taxon>
        <taxon>Bacillales</taxon>
        <taxon>Paenibacillaceae</taxon>
        <taxon>Paenibacillus</taxon>
    </lineage>
</organism>
<protein>
    <submittedName>
        <fullName evidence="3">Uncharacterized protein</fullName>
    </submittedName>
</protein>
<evidence type="ECO:0000313" key="3">
    <source>
        <dbReference type="EMBL" id="MFC5652517.1"/>
    </source>
</evidence>
<keyword evidence="1" id="KW-0175">Coiled coil</keyword>
<feature type="compositionally biased region" description="Basic residues" evidence="2">
    <location>
        <begin position="1"/>
        <end position="31"/>
    </location>
</feature>
<name>A0ABW0W5K3_9BACL</name>
<gene>
    <name evidence="3" type="ORF">ACFPYJ_26040</name>
</gene>
<evidence type="ECO:0000256" key="2">
    <source>
        <dbReference type="SAM" id="MobiDB-lite"/>
    </source>
</evidence>
<dbReference type="EMBL" id="JBHSOW010000098">
    <property type="protein sequence ID" value="MFC5652517.1"/>
    <property type="molecule type" value="Genomic_DNA"/>
</dbReference>
<dbReference type="Proteomes" id="UP001596047">
    <property type="component" value="Unassembled WGS sequence"/>
</dbReference>
<comment type="caution">
    <text evidence="3">The sequence shown here is derived from an EMBL/GenBank/DDBJ whole genome shotgun (WGS) entry which is preliminary data.</text>
</comment>
<proteinExistence type="predicted"/>
<feature type="coiled-coil region" evidence="1">
    <location>
        <begin position="150"/>
        <end position="177"/>
    </location>
</feature>
<evidence type="ECO:0000313" key="4">
    <source>
        <dbReference type="Proteomes" id="UP001596047"/>
    </source>
</evidence>
<sequence>MLRKKSGRRKQSRAAGKKRKPAASKPIKKRIGSTPYSPDYSKLMEEVIGTISDQILNLEIKMAVQQFLINETIDEWQRKDWLSEQEVKSLYERTYQYWKNDMKSQGTPFAELDLSRRPALETYQSNLQQSSKTIPSSQGSPAPVTMNPQREEDAELIKQMKDEMKAMKREFLKQKLEDMRRNFK</sequence>